<gene>
    <name evidence="4" type="ORF">A2671_02095</name>
</gene>
<evidence type="ECO:0000256" key="3">
    <source>
        <dbReference type="PROSITE-ProRule" id="PRU00339"/>
    </source>
</evidence>
<dbReference type="Pfam" id="PF14559">
    <property type="entry name" value="TPR_19"/>
    <property type="match status" value="1"/>
</dbReference>
<dbReference type="PANTHER" id="PTHR44943">
    <property type="entry name" value="CELLULOSE SYNTHASE OPERON PROTEIN C"/>
    <property type="match status" value="1"/>
</dbReference>
<dbReference type="InterPro" id="IPR051685">
    <property type="entry name" value="Ycf3/AcsC/BcsC/TPR_MFPF"/>
</dbReference>
<dbReference type="Proteomes" id="UP000178344">
    <property type="component" value="Unassembled WGS sequence"/>
</dbReference>
<dbReference type="Pfam" id="PF13432">
    <property type="entry name" value="TPR_16"/>
    <property type="match status" value="1"/>
</dbReference>
<feature type="repeat" description="TPR" evidence="3">
    <location>
        <begin position="202"/>
        <end position="235"/>
    </location>
</feature>
<dbReference type="Gene3D" id="1.25.40.10">
    <property type="entry name" value="Tetratricopeptide repeat domain"/>
    <property type="match status" value="1"/>
</dbReference>
<protein>
    <submittedName>
        <fullName evidence="4">Uncharacterized protein</fullName>
    </submittedName>
</protein>
<reference evidence="4 5" key="1">
    <citation type="journal article" date="2016" name="Nat. Commun.">
        <title>Thousands of microbial genomes shed light on interconnected biogeochemical processes in an aquifer system.</title>
        <authorList>
            <person name="Anantharaman K."/>
            <person name="Brown C.T."/>
            <person name="Hug L.A."/>
            <person name="Sharon I."/>
            <person name="Castelle C.J."/>
            <person name="Probst A.J."/>
            <person name="Thomas B.C."/>
            <person name="Singh A."/>
            <person name="Wilkins M.J."/>
            <person name="Karaoz U."/>
            <person name="Brodie E.L."/>
            <person name="Williams K.H."/>
            <person name="Hubbard S.S."/>
            <person name="Banfield J.F."/>
        </authorList>
    </citation>
    <scope>NUCLEOTIDE SEQUENCE [LARGE SCALE GENOMIC DNA]</scope>
</reference>
<evidence type="ECO:0000256" key="2">
    <source>
        <dbReference type="ARBA" id="ARBA00022803"/>
    </source>
</evidence>
<keyword evidence="1" id="KW-0677">Repeat</keyword>
<sequence>MFSFIPQLLIILSLAGIILIVVRRTPELRFPMPVHLKNAENFAARWLKAAFQKIWHFTLEVKELTRKTEGLLPKHLPKLHLPSRADLHLPSFGLRKGSGAGALIESGELALKSGDIMAAEQHFIGAIKIDSSSEQAFAGLGRLYLAQNKAKEAVETYKFLVKHHPDEAAYSAGLGQAFYNQGAYDSAVAEFERAIELEPGNSRHLLNLAMTLEAMNHLEEAILNYRRAIELNGHDSLIILKLCDALIKKGEKDEAEQLLQNLLLEEPTNNQAREKLMQIKY</sequence>
<dbReference type="InterPro" id="IPR011990">
    <property type="entry name" value="TPR-like_helical_dom_sf"/>
</dbReference>
<feature type="repeat" description="TPR" evidence="3">
    <location>
        <begin position="134"/>
        <end position="167"/>
    </location>
</feature>
<evidence type="ECO:0000256" key="1">
    <source>
        <dbReference type="ARBA" id="ARBA00022737"/>
    </source>
</evidence>
<dbReference type="PANTHER" id="PTHR44943:SF8">
    <property type="entry name" value="TPR REPEAT-CONTAINING PROTEIN MJ0263"/>
    <property type="match status" value="1"/>
</dbReference>
<keyword evidence="2 3" id="KW-0802">TPR repeat</keyword>
<dbReference type="SUPFAM" id="SSF48452">
    <property type="entry name" value="TPR-like"/>
    <property type="match status" value="1"/>
</dbReference>
<evidence type="ECO:0000313" key="5">
    <source>
        <dbReference type="Proteomes" id="UP000178344"/>
    </source>
</evidence>
<dbReference type="AlphaFoldDB" id="A0A1F6CEX1"/>
<accession>A0A1F6CEX1</accession>
<dbReference type="EMBL" id="MFKQ01000008">
    <property type="protein sequence ID" value="OGG47531.1"/>
    <property type="molecule type" value="Genomic_DNA"/>
</dbReference>
<dbReference type="PROSITE" id="PS50293">
    <property type="entry name" value="TPR_REGION"/>
    <property type="match status" value="1"/>
</dbReference>
<comment type="caution">
    <text evidence="4">The sequence shown here is derived from an EMBL/GenBank/DDBJ whole genome shotgun (WGS) entry which is preliminary data.</text>
</comment>
<feature type="repeat" description="TPR" evidence="3">
    <location>
        <begin position="168"/>
        <end position="201"/>
    </location>
</feature>
<proteinExistence type="predicted"/>
<organism evidence="4 5">
    <name type="scientific">Candidatus Kaiserbacteria bacterium RIFCSPHIGHO2_01_FULL_49_13</name>
    <dbReference type="NCBI Taxonomy" id="1798477"/>
    <lineage>
        <taxon>Bacteria</taxon>
        <taxon>Candidatus Kaiseribacteriota</taxon>
    </lineage>
</organism>
<dbReference type="SMART" id="SM00028">
    <property type="entry name" value="TPR"/>
    <property type="match status" value="5"/>
</dbReference>
<dbReference type="InterPro" id="IPR019734">
    <property type="entry name" value="TPR_rpt"/>
</dbReference>
<name>A0A1F6CEX1_9BACT</name>
<evidence type="ECO:0000313" key="4">
    <source>
        <dbReference type="EMBL" id="OGG47531.1"/>
    </source>
</evidence>
<dbReference type="PROSITE" id="PS50005">
    <property type="entry name" value="TPR"/>
    <property type="match status" value="3"/>
</dbReference>